<dbReference type="Gene3D" id="1.20.1340.10">
    <property type="entry name" value="dopa decarboxylase, N-terminal domain"/>
    <property type="match status" value="1"/>
</dbReference>
<dbReference type="InterPro" id="IPR021115">
    <property type="entry name" value="Pyridoxal-P_BS"/>
</dbReference>
<sequence>MERSKLYQLTDEASKKLYEPVNDIESLNQWRKQMINLIDEISELKLSSSIDLNETNNNRSLDPTDWLTARHIAHQMLDTCLESIQSVRNRPVWQPIPIEIRASIEQEPLPEHSQTLSNVCQHVLNYVFPYTRGNTHPRFWGWVMGEGTLGGILAEMMMATTNINAGGCTHSAVLIERTVIQWMRQLFGFPESNDSGIIVSGTSIASVICLATARRKFLTNVRQDGMINGPRLIIYASTEIHVCITKALELLGFGSKSMHFISVDKNFCINTDELRQTIEDDRNNGLLPFCIVGCAGTVNSGAFDNLVELASIAHKEKMWFHIDGAFGALVILDPERCHLVQGIEQADSLAFDFHKWLHCPYDAGCVLIRDGAHLSSTFSVHQSYLATTERGCAGDEPWFCDLGTELSRQFRALKVWFTLKEHGIKKLGKKIADNCQQAQYLVSLLSNYEDFIHIIRPVTLNVVNFRLEPKELDRSNDKLIDEFNNELLADIQISGIAVASTTRFCNRLYIRVCIVSHRCTFEDFDIFVAVLLKCYRLRLQSLQRFE</sequence>
<keyword evidence="5 7" id="KW-0456">Lyase</keyword>
<dbReference type="InterPro" id="IPR015422">
    <property type="entry name" value="PyrdxlP-dep_Trfase_small"/>
</dbReference>
<dbReference type="EMBL" id="CAJNOW010018402">
    <property type="protein sequence ID" value="CAF1664952.1"/>
    <property type="molecule type" value="Genomic_DNA"/>
</dbReference>
<dbReference type="Pfam" id="PF00282">
    <property type="entry name" value="Pyridoxal_deC"/>
    <property type="match status" value="1"/>
</dbReference>
<dbReference type="InterPro" id="IPR015424">
    <property type="entry name" value="PyrdxlP-dep_Trfase"/>
</dbReference>
<dbReference type="InterPro" id="IPR002129">
    <property type="entry name" value="PyrdxlP-dep_de-COase"/>
</dbReference>
<evidence type="ECO:0000256" key="2">
    <source>
        <dbReference type="ARBA" id="ARBA00009533"/>
    </source>
</evidence>
<dbReference type="Proteomes" id="UP000681720">
    <property type="component" value="Unassembled WGS sequence"/>
</dbReference>
<evidence type="ECO:0000256" key="5">
    <source>
        <dbReference type="ARBA" id="ARBA00023239"/>
    </source>
</evidence>
<dbReference type="EMBL" id="CAJOBJ010115435">
    <property type="protein sequence ID" value="CAF4651157.1"/>
    <property type="molecule type" value="Genomic_DNA"/>
</dbReference>
<dbReference type="Gene3D" id="3.90.1150.10">
    <property type="entry name" value="Aspartate Aminotransferase, domain 1"/>
    <property type="match status" value="1"/>
</dbReference>
<evidence type="ECO:0000313" key="10">
    <source>
        <dbReference type="EMBL" id="CAF4590804.1"/>
    </source>
</evidence>
<dbReference type="PANTHER" id="PTHR11999:SF70">
    <property type="entry name" value="MIP05841P"/>
    <property type="match status" value="1"/>
</dbReference>
<dbReference type="GO" id="GO:0006520">
    <property type="term" value="P:amino acid metabolic process"/>
    <property type="evidence" value="ECO:0007669"/>
    <property type="project" value="InterPro"/>
</dbReference>
<protein>
    <recommendedName>
        <fullName evidence="13">Aromatic-L-amino-acid decarboxylase</fullName>
    </recommendedName>
</protein>
<keyword evidence="4 6" id="KW-0663">Pyridoxal phosphate</keyword>
<evidence type="ECO:0000256" key="1">
    <source>
        <dbReference type="ARBA" id="ARBA00001933"/>
    </source>
</evidence>
<dbReference type="PANTHER" id="PTHR11999">
    <property type="entry name" value="GROUP II PYRIDOXAL-5-PHOSPHATE DECARBOXYLASE"/>
    <property type="match status" value="1"/>
</dbReference>
<evidence type="ECO:0000256" key="7">
    <source>
        <dbReference type="RuleBase" id="RU000382"/>
    </source>
</evidence>
<dbReference type="Proteomes" id="UP000663834">
    <property type="component" value="Unassembled WGS sequence"/>
</dbReference>
<dbReference type="PRINTS" id="PR00800">
    <property type="entry name" value="YHDCRBOXLASE"/>
</dbReference>
<dbReference type="OrthoDB" id="392571at2759"/>
<dbReference type="InterPro" id="IPR015421">
    <property type="entry name" value="PyrdxlP-dep_Trfase_major"/>
</dbReference>
<dbReference type="EMBL" id="CAJOBH010096196">
    <property type="protein sequence ID" value="CAF4590804.1"/>
    <property type="molecule type" value="Genomic_DNA"/>
</dbReference>
<dbReference type="Proteomes" id="UP000681967">
    <property type="component" value="Unassembled WGS sequence"/>
</dbReference>
<evidence type="ECO:0000313" key="9">
    <source>
        <dbReference type="EMBL" id="CAF1664952.1"/>
    </source>
</evidence>
<dbReference type="GO" id="GO:0019752">
    <property type="term" value="P:carboxylic acid metabolic process"/>
    <property type="evidence" value="ECO:0007669"/>
    <property type="project" value="InterPro"/>
</dbReference>
<reference evidence="9" key="1">
    <citation type="submission" date="2021-02" db="EMBL/GenBank/DDBJ databases">
        <authorList>
            <person name="Nowell W R."/>
        </authorList>
    </citation>
    <scope>NUCLEOTIDE SEQUENCE</scope>
</reference>
<evidence type="ECO:0000256" key="3">
    <source>
        <dbReference type="ARBA" id="ARBA00022793"/>
    </source>
</evidence>
<evidence type="ECO:0000313" key="8">
    <source>
        <dbReference type="EMBL" id="CAF1205856.1"/>
    </source>
</evidence>
<dbReference type="Proteomes" id="UP000663855">
    <property type="component" value="Unassembled WGS sequence"/>
</dbReference>
<comment type="similarity">
    <text evidence="2 7">Belongs to the group II decarboxylase family.</text>
</comment>
<dbReference type="GO" id="GO:0016831">
    <property type="term" value="F:carboxy-lyase activity"/>
    <property type="evidence" value="ECO:0007669"/>
    <property type="project" value="UniProtKB-KW"/>
</dbReference>
<keyword evidence="3" id="KW-0210">Decarboxylase</keyword>
<evidence type="ECO:0000256" key="6">
    <source>
        <dbReference type="PIRSR" id="PIRSR602129-50"/>
    </source>
</evidence>
<dbReference type="Gene3D" id="3.40.640.10">
    <property type="entry name" value="Type I PLP-dependent aspartate aminotransferase-like (Major domain)"/>
    <property type="match status" value="1"/>
</dbReference>
<comment type="caution">
    <text evidence="9">The sequence shown here is derived from an EMBL/GenBank/DDBJ whole genome shotgun (WGS) entry which is preliminary data.</text>
</comment>
<evidence type="ECO:0000313" key="12">
    <source>
        <dbReference type="Proteomes" id="UP000663834"/>
    </source>
</evidence>
<evidence type="ECO:0000313" key="11">
    <source>
        <dbReference type="EMBL" id="CAF4651157.1"/>
    </source>
</evidence>
<accession>A0A816FQX7</accession>
<organism evidence="9 12">
    <name type="scientific">Rotaria magnacalcarata</name>
    <dbReference type="NCBI Taxonomy" id="392030"/>
    <lineage>
        <taxon>Eukaryota</taxon>
        <taxon>Metazoa</taxon>
        <taxon>Spiralia</taxon>
        <taxon>Gnathifera</taxon>
        <taxon>Rotifera</taxon>
        <taxon>Eurotatoria</taxon>
        <taxon>Bdelloidea</taxon>
        <taxon>Philodinida</taxon>
        <taxon>Philodinidae</taxon>
        <taxon>Rotaria</taxon>
    </lineage>
</organism>
<proteinExistence type="inferred from homology"/>
<feature type="modified residue" description="N6-(pyridoxal phosphate)lysine" evidence="6">
    <location>
        <position position="355"/>
    </location>
</feature>
<dbReference type="InterPro" id="IPR010977">
    <property type="entry name" value="Aromatic_deC"/>
</dbReference>
<dbReference type="SUPFAM" id="SSF53383">
    <property type="entry name" value="PLP-dependent transferases"/>
    <property type="match status" value="1"/>
</dbReference>
<name>A0A816FQX7_9BILA</name>
<comment type="cofactor">
    <cofactor evidence="1 6 7">
        <name>pyridoxal 5'-phosphate</name>
        <dbReference type="ChEBI" id="CHEBI:597326"/>
    </cofactor>
</comment>
<evidence type="ECO:0000256" key="4">
    <source>
        <dbReference type="ARBA" id="ARBA00022898"/>
    </source>
</evidence>
<gene>
    <name evidence="10" type="ORF">BYL167_LOCUS39704</name>
    <name evidence="8" type="ORF">CJN711_LOCUS12262</name>
    <name evidence="11" type="ORF">GIL414_LOCUS41062</name>
    <name evidence="9" type="ORF">KQP761_LOCUS32891</name>
</gene>
<dbReference type="PROSITE" id="PS00392">
    <property type="entry name" value="DDC_GAD_HDC_YDC"/>
    <property type="match status" value="1"/>
</dbReference>
<dbReference type="EMBL" id="CAJNOV010005344">
    <property type="protein sequence ID" value="CAF1205856.1"/>
    <property type="molecule type" value="Genomic_DNA"/>
</dbReference>
<evidence type="ECO:0008006" key="13">
    <source>
        <dbReference type="Google" id="ProtNLM"/>
    </source>
</evidence>
<dbReference type="AlphaFoldDB" id="A0A816FQX7"/>
<dbReference type="GO" id="GO:0030170">
    <property type="term" value="F:pyridoxal phosphate binding"/>
    <property type="evidence" value="ECO:0007669"/>
    <property type="project" value="InterPro"/>
</dbReference>